<evidence type="ECO:0000256" key="3">
    <source>
        <dbReference type="ARBA" id="ARBA00022588"/>
    </source>
</evidence>
<dbReference type="InterPro" id="IPR051249">
    <property type="entry name" value="NLRP_Inflammasome"/>
</dbReference>
<dbReference type="InterPro" id="IPR011029">
    <property type="entry name" value="DEATH-like_dom_sf"/>
</dbReference>
<evidence type="ECO:0000313" key="7">
    <source>
        <dbReference type="Ensembl" id="ENSACIP00000012541.1"/>
    </source>
</evidence>
<dbReference type="Pfam" id="PF00619">
    <property type="entry name" value="CARD"/>
    <property type="match status" value="1"/>
</dbReference>
<feature type="domain" description="CARD" evidence="6">
    <location>
        <begin position="11"/>
        <end position="79"/>
    </location>
</feature>
<dbReference type="GO" id="GO:0006954">
    <property type="term" value="P:inflammatory response"/>
    <property type="evidence" value="ECO:0007669"/>
    <property type="project" value="UniProtKB-KW"/>
</dbReference>
<proteinExistence type="predicted"/>
<evidence type="ECO:0000313" key="8">
    <source>
        <dbReference type="Proteomes" id="UP000261340"/>
    </source>
</evidence>
<name>A0A3Q0RPJ6_AMPCI</name>
<organism evidence="7 8">
    <name type="scientific">Amphilophus citrinellus</name>
    <name type="common">Midas cichlid</name>
    <name type="synonym">Cichlasoma citrinellum</name>
    <dbReference type="NCBI Taxonomy" id="61819"/>
    <lineage>
        <taxon>Eukaryota</taxon>
        <taxon>Metazoa</taxon>
        <taxon>Chordata</taxon>
        <taxon>Craniata</taxon>
        <taxon>Vertebrata</taxon>
        <taxon>Euteleostomi</taxon>
        <taxon>Actinopterygii</taxon>
        <taxon>Neopterygii</taxon>
        <taxon>Teleostei</taxon>
        <taxon>Neoteleostei</taxon>
        <taxon>Acanthomorphata</taxon>
        <taxon>Ovalentaria</taxon>
        <taxon>Cichlomorphae</taxon>
        <taxon>Cichliformes</taxon>
        <taxon>Cichlidae</taxon>
        <taxon>New World cichlids</taxon>
        <taxon>Cichlasomatinae</taxon>
        <taxon>Heroini</taxon>
        <taxon>Amphilophus</taxon>
    </lineage>
</organism>
<accession>A0A3Q0RPJ6</accession>
<dbReference type="PANTHER" id="PTHR46985">
    <property type="entry name" value="NACHT, LRR AND PYD DOMAINS-CONTAINING PROTEIN 1"/>
    <property type="match status" value="1"/>
</dbReference>
<evidence type="ECO:0000256" key="2">
    <source>
        <dbReference type="ARBA" id="ARBA00022490"/>
    </source>
</evidence>
<keyword evidence="8" id="KW-1185">Reference proteome</keyword>
<keyword evidence="2" id="KW-0963">Cytoplasm</keyword>
<dbReference type="Proteomes" id="UP000261340">
    <property type="component" value="Unplaced"/>
</dbReference>
<keyword evidence="3" id="KW-0399">Innate immunity</keyword>
<dbReference type="GO" id="GO:0005829">
    <property type="term" value="C:cytosol"/>
    <property type="evidence" value="ECO:0007669"/>
    <property type="project" value="UniProtKB-SubCell"/>
</dbReference>
<protein>
    <recommendedName>
        <fullName evidence="6">CARD domain-containing protein</fullName>
    </recommendedName>
</protein>
<reference evidence="7" key="2">
    <citation type="submission" date="2025-09" db="UniProtKB">
        <authorList>
            <consortium name="Ensembl"/>
        </authorList>
    </citation>
    <scope>IDENTIFICATION</scope>
</reference>
<evidence type="ECO:0000256" key="4">
    <source>
        <dbReference type="ARBA" id="ARBA00022859"/>
    </source>
</evidence>
<keyword evidence="4" id="KW-0391">Immunity</keyword>
<dbReference type="GO" id="GO:0045087">
    <property type="term" value="P:innate immune response"/>
    <property type="evidence" value="ECO:0007669"/>
    <property type="project" value="UniProtKB-KW"/>
</dbReference>
<dbReference type="PANTHER" id="PTHR46985:SF2">
    <property type="entry name" value="APOPTOSIS-ASSOCIATED SPECK-LIKE PROTEIN CONTAINING A CARD"/>
    <property type="match status" value="1"/>
</dbReference>
<dbReference type="Ensembl" id="ENSACIT00000012892.1">
    <property type="protein sequence ID" value="ENSACIP00000012541.1"/>
    <property type="gene ID" value="ENSACIG00000009788.1"/>
</dbReference>
<evidence type="ECO:0000256" key="5">
    <source>
        <dbReference type="ARBA" id="ARBA00023198"/>
    </source>
</evidence>
<comment type="subcellular location">
    <subcellularLocation>
        <location evidence="1">Cytoplasm</location>
        <location evidence="1">Cytosol</location>
    </subcellularLocation>
</comment>
<dbReference type="GeneTree" id="ENSGT00940000177773"/>
<dbReference type="PROSITE" id="PS50209">
    <property type="entry name" value="CARD"/>
    <property type="match status" value="1"/>
</dbReference>
<dbReference type="AlphaFoldDB" id="A0A3Q0RPJ6"/>
<dbReference type="InterPro" id="IPR001315">
    <property type="entry name" value="CARD"/>
</dbReference>
<reference evidence="7" key="1">
    <citation type="submission" date="2025-08" db="UniProtKB">
        <authorList>
            <consortium name="Ensembl"/>
        </authorList>
    </citation>
    <scope>IDENTIFICATION</scope>
</reference>
<evidence type="ECO:0000256" key="1">
    <source>
        <dbReference type="ARBA" id="ARBA00004514"/>
    </source>
</evidence>
<dbReference type="STRING" id="61819.ENSACIP00000012541"/>
<evidence type="ECO:0000259" key="6">
    <source>
        <dbReference type="PROSITE" id="PS50209"/>
    </source>
</evidence>
<sequence length="101" mass="11660">ELKSKGKENKQKDKNIHFVECHRAALINRVSETGAILDKLREKDLISDENYDNVRGFKTTRNQMREILKIVTTKKGKDALYEILKGMKSLRPLMSELQGSQ</sequence>
<dbReference type="Gene3D" id="1.10.533.10">
    <property type="entry name" value="Death Domain, Fas"/>
    <property type="match status" value="1"/>
</dbReference>
<dbReference type="SUPFAM" id="SSF47986">
    <property type="entry name" value="DEATH domain"/>
    <property type="match status" value="1"/>
</dbReference>
<dbReference type="GO" id="GO:0042981">
    <property type="term" value="P:regulation of apoptotic process"/>
    <property type="evidence" value="ECO:0007669"/>
    <property type="project" value="InterPro"/>
</dbReference>
<keyword evidence="5" id="KW-0395">Inflammatory response</keyword>